<reference evidence="3" key="1">
    <citation type="submission" date="2016-04" db="EMBL/GenBank/DDBJ databases">
        <authorList>
            <person name="Evans L.H."/>
            <person name="Alamgir A."/>
            <person name="Owens N."/>
            <person name="Weber N.D."/>
            <person name="Virtaneva K."/>
            <person name="Barbian K."/>
            <person name="Babar A."/>
            <person name="Rosenke K."/>
        </authorList>
    </citation>
    <scope>NUCLEOTIDE SEQUENCE [LARGE SCALE GENOMIC DNA]</scope>
    <source>
        <strain evidence="3">CBS 101.48</strain>
    </source>
</reference>
<protein>
    <submittedName>
        <fullName evidence="3">Uncharacterized protein</fullName>
    </submittedName>
</protein>
<proteinExistence type="predicted"/>
<dbReference type="InParanoid" id="A0A163J5H4"/>
<keyword evidence="4" id="KW-1185">Reference proteome</keyword>
<feature type="signal peptide" evidence="2">
    <location>
        <begin position="1"/>
        <end position="20"/>
    </location>
</feature>
<feature type="non-terminal residue" evidence="3">
    <location>
        <position position="80"/>
    </location>
</feature>
<feature type="chain" id="PRO_5007843456" evidence="2">
    <location>
        <begin position="21"/>
        <end position="80"/>
    </location>
</feature>
<accession>A0A163J5H4</accession>
<evidence type="ECO:0000313" key="4">
    <source>
        <dbReference type="Proteomes" id="UP000078561"/>
    </source>
</evidence>
<evidence type="ECO:0000313" key="3">
    <source>
        <dbReference type="EMBL" id="SAL97283.1"/>
    </source>
</evidence>
<evidence type="ECO:0000256" key="1">
    <source>
        <dbReference type="SAM" id="MobiDB-lite"/>
    </source>
</evidence>
<sequence length="80" mass="8626">MVSQSSILFLLAFSAVAVSARPLDRRAPMDPQGQADQKPDKPQADPKTLNEVLACTSDKMKSLNIPLDTAAKPGQSSFPW</sequence>
<gene>
    <name evidence="3" type="primary">ABSGL_02762.1 scaffold 3814</name>
</gene>
<keyword evidence="2" id="KW-0732">Signal</keyword>
<evidence type="ECO:0000256" key="2">
    <source>
        <dbReference type="SAM" id="SignalP"/>
    </source>
</evidence>
<name>A0A163J5H4_ABSGL</name>
<dbReference type="EMBL" id="LT551676">
    <property type="protein sequence ID" value="SAL97283.1"/>
    <property type="molecule type" value="Genomic_DNA"/>
</dbReference>
<organism evidence="3">
    <name type="scientific">Absidia glauca</name>
    <name type="common">Pin mould</name>
    <dbReference type="NCBI Taxonomy" id="4829"/>
    <lineage>
        <taxon>Eukaryota</taxon>
        <taxon>Fungi</taxon>
        <taxon>Fungi incertae sedis</taxon>
        <taxon>Mucoromycota</taxon>
        <taxon>Mucoromycotina</taxon>
        <taxon>Mucoromycetes</taxon>
        <taxon>Mucorales</taxon>
        <taxon>Cunninghamellaceae</taxon>
        <taxon>Absidia</taxon>
    </lineage>
</organism>
<feature type="region of interest" description="Disordered" evidence="1">
    <location>
        <begin position="24"/>
        <end position="49"/>
    </location>
</feature>
<dbReference type="AlphaFoldDB" id="A0A163J5H4"/>
<dbReference type="Proteomes" id="UP000078561">
    <property type="component" value="Unassembled WGS sequence"/>
</dbReference>